<dbReference type="InterPro" id="IPR036873">
    <property type="entry name" value="Rhodanese-like_dom_sf"/>
</dbReference>
<proteinExistence type="predicted"/>
<dbReference type="InterPro" id="IPR044528">
    <property type="entry name" value="POD-like_MBL-fold"/>
</dbReference>
<dbReference type="GO" id="GO:0050313">
    <property type="term" value="F:sulfur dioxygenase activity"/>
    <property type="evidence" value="ECO:0007669"/>
    <property type="project" value="InterPro"/>
</dbReference>
<dbReference type="FunFam" id="3.60.15.10:FF:000030">
    <property type="entry name" value="Metallo-beta-lactamase family protein"/>
    <property type="match status" value="1"/>
</dbReference>
<keyword evidence="1" id="KW-0479">Metal-binding</keyword>
<dbReference type="InterPro" id="IPR001279">
    <property type="entry name" value="Metallo-B-lactamas"/>
</dbReference>
<dbReference type="SUPFAM" id="SSF56281">
    <property type="entry name" value="Metallo-hydrolase/oxidoreductase"/>
    <property type="match status" value="1"/>
</dbReference>
<dbReference type="AlphaFoldDB" id="A0A7S8CDZ2"/>
<sequence length="469" mass="53318">MLLEYFYDEKLAHASYLVGCQETRKAIVIDPMRNIDPYIESCKRRGYEIAGAFETHIHADFVSGIRELHEHGAELYLSDEGDIDCKYQNINHLNVRLVQDKDMIYIGTLKFTVIHTPGHTPESISILLTDISDSNDIPIGIFTGDFVFVNDIGRSDIMESITGLSDYSETCARQMYSSLQKLKELPDYLQIWPAHGAGSACGRDLGDIPSTTVGYEKRLNWAFKIEEEKDFLFTLHEYNTELPNYFTNIKLVNKVGQKLLKHVHCIREYTASHEIEELVESGAQVIDTRDTHCYSLGHIKGTINVPFNRSFCNWIGWLINYSRPVYVLVEDIKVLESIKIALYSVGVDNLKGYALNRKVIYNNHKLITYNSITPKQAKKLIDTQDAYILDVRSFSEREKSHIIQSHHIMLGNLPSRIKELEFNEPVIVQCATGIRSGIAVSILLANGIENVYNLSGGLSQWEKDLSNVT</sequence>
<dbReference type="PANTHER" id="PTHR43084">
    <property type="entry name" value="PERSULFIDE DIOXYGENASE ETHE1"/>
    <property type="match status" value="1"/>
</dbReference>
<dbReference type="Proteomes" id="UP000593626">
    <property type="component" value="Chromosome"/>
</dbReference>
<dbReference type="CDD" id="cd07724">
    <property type="entry name" value="POD-like_MBL-fold"/>
    <property type="match status" value="1"/>
</dbReference>
<feature type="domain" description="Rhodanese" evidence="2">
    <location>
        <begin position="382"/>
        <end position="466"/>
    </location>
</feature>
<protein>
    <submittedName>
        <fullName evidence="3">MBL fold metallo-hydrolase</fullName>
    </submittedName>
</protein>
<dbReference type="SMART" id="SM00849">
    <property type="entry name" value="Lactamase_B"/>
    <property type="match status" value="1"/>
</dbReference>
<dbReference type="SUPFAM" id="SSF52821">
    <property type="entry name" value="Rhodanese/Cell cycle control phosphatase"/>
    <property type="match status" value="2"/>
</dbReference>
<dbReference type="Gene3D" id="3.60.15.10">
    <property type="entry name" value="Ribonuclease Z/Hydroxyacylglutathione hydrolase-like"/>
    <property type="match status" value="1"/>
</dbReference>
<dbReference type="GO" id="GO:0006749">
    <property type="term" value="P:glutathione metabolic process"/>
    <property type="evidence" value="ECO:0007669"/>
    <property type="project" value="InterPro"/>
</dbReference>
<dbReference type="SMART" id="SM00450">
    <property type="entry name" value="RHOD"/>
    <property type="match status" value="1"/>
</dbReference>
<dbReference type="InterPro" id="IPR051682">
    <property type="entry name" value="Mito_Persulfide_Diox"/>
</dbReference>
<dbReference type="PROSITE" id="PS50206">
    <property type="entry name" value="RHODANESE_3"/>
    <property type="match status" value="2"/>
</dbReference>
<dbReference type="PANTHER" id="PTHR43084:SF1">
    <property type="entry name" value="PERSULFIDE DIOXYGENASE ETHE1, MITOCHONDRIAL"/>
    <property type="match status" value="1"/>
</dbReference>
<dbReference type="KEGG" id="mcui:G8O30_15535"/>
<dbReference type="GO" id="GO:0070813">
    <property type="term" value="P:hydrogen sulfide metabolic process"/>
    <property type="evidence" value="ECO:0007669"/>
    <property type="project" value="TreeGrafter"/>
</dbReference>
<dbReference type="CDD" id="cd00158">
    <property type="entry name" value="RHOD"/>
    <property type="match status" value="1"/>
</dbReference>
<name>A0A7S8CDZ2_9BACI</name>
<keyword evidence="4" id="KW-1185">Reference proteome</keyword>
<dbReference type="InterPro" id="IPR036866">
    <property type="entry name" value="RibonucZ/Hydroxyglut_hydro"/>
</dbReference>
<dbReference type="RefSeq" id="WP_239672915.1">
    <property type="nucleotide sequence ID" value="NZ_CP049742.1"/>
</dbReference>
<evidence type="ECO:0000313" key="4">
    <source>
        <dbReference type="Proteomes" id="UP000593626"/>
    </source>
</evidence>
<dbReference type="InterPro" id="IPR001763">
    <property type="entry name" value="Rhodanese-like_dom"/>
</dbReference>
<feature type="domain" description="Rhodanese" evidence="2">
    <location>
        <begin position="279"/>
        <end position="308"/>
    </location>
</feature>
<dbReference type="EMBL" id="CP049742">
    <property type="protein sequence ID" value="QPC48228.1"/>
    <property type="molecule type" value="Genomic_DNA"/>
</dbReference>
<dbReference type="GO" id="GO:0016787">
    <property type="term" value="F:hydrolase activity"/>
    <property type="evidence" value="ECO:0007669"/>
    <property type="project" value="UniProtKB-KW"/>
</dbReference>
<dbReference type="Gene3D" id="3.40.250.10">
    <property type="entry name" value="Rhodanese-like domain"/>
    <property type="match status" value="2"/>
</dbReference>
<gene>
    <name evidence="3" type="ORF">G8O30_15535</name>
</gene>
<evidence type="ECO:0000259" key="2">
    <source>
        <dbReference type="PROSITE" id="PS50206"/>
    </source>
</evidence>
<accession>A0A7S8CDZ2</accession>
<keyword evidence="3" id="KW-0378">Hydrolase</keyword>
<evidence type="ECO:0000313" key="3">
    <source>
        <dbReference type="EMBL" id="QPC48228.1"/>
    </source>
</evidence>
<evidence type="ECO:0000256" key="1">
    <source>
        <dbReference type="ARBA" id="ARBA00022723"/>
    </source>
</evidence>
<dbReference type="Pfam" id="PF00581">
    <property type="entry name" value="Rhodanese"/>
    <property type="match status" value="1"/>
</dbReference>
<organism evidence="3 4">
    <name type="scientific">Mangrovibacillus cuniculi</name>
    <dbReference type="NCBI Taxonomy" id="2593652"/>
    <lineage>
        <taxon>Bacteria</taxon>
        <taxon>Bacillati</taxon>
        <taxon>Bacillota</taxon>
        <taxon>Bacilli</taxon>
        <taxon>Bacillales</taxon>
        <taxon>Bacillaceae</taxon>
        <taxon>Mangrovibacillus</taxon>
    </lineage>
</organism>
<dbReference type="GO" id="GO:0046872">
    <property type="term" value="F:metal ion binding"/>
    <property type="evidence" value="ECO:0007669"/>
    <property type="project" value="UniProtKB-KW"/>
</dbReference>
<reference evidence="3 4" key="1">
    <citation type="submission" date="2019-07" db="EMBL/GenBank/DDBJ databases">
        <title>Genome sequence of 2 isolates from Red Sea Mangroves.</title>
        <authorList>
            <person name="Sefrji F."/>
            <person name="Michoud G."/>
            <person name="Merlino G."/>
            <person name="Daffonchio D."/>
        </authorList>
    </citation>
    <scope>NUCLEOTIDE SEQUENCE [LARGE SCALE GENOMIC DNA]</scope>
    <source>
        <strain evidence="3 4">R1DC41</strain>
    </source>
</reference>